<feature type="transmembrane region" description="Helical" evidence="1">
    <location>
        <begin position="18"/>
        <end position="37"/>
    </location>
</feature>
<dbReference type="OrthoDB" id="427480at2759"/>
<comment type="caution">
    <text evidence="3">The sequence shown here is derived from an EMBL/GenBank/DDBJ whole genome shotgun (WGS) entry which is preliminary data.</text>
</comment>
<keyword evidence="1" id="KW-0812">Transmembrane</keyword>
<dbReference type="Proteomes" id="UP000683925">
    <property type="component" value="Unassembled WGS sequence"/>
</dbReference>
<dbReference type="OMA" id="SMVRTHH"/>
<keyword evidence="1" id="KW-1133">Transmembrane helix</keyword>
<name>A0A8S1RVR5_PAROT</name>
<dbReference type="PANTHER" id="PTHR45890">
    <property type="entry name" value="AARF DOMAIN CONTAINING KINASE 2 (PREDICTED)"/>
    <property type="match status" value="1"/>
</dbReference>
<evidence type="ECO:0000259" key="2">
    <source>
        <dbReference type="Pfam" id="PF03109"/>
    </source>
</evidence>
<gene>
    <name evidence="3" type="ORF">POCTA_138.1.T0040281</name>
</gene>
<organism evidence="3 4">
    <name type="scientific">Paramecium octaurelia</name>
    <dbReference type="NCBI Taxonomy" id="43137"/>
    <lineage>
        <taxon>Eukaryota</taxon>
        <taxon>Sar</taxon>
        <taxon>Alveolata</taxon>
        <taxon>Ciliophora</taxon>
        <taxon>Intramacronucleata</taxon>
        <taxon>Oligohymenophorea</taxon>
        <taxon>Peniculida</taxon>
        <taxon>Parameciidae</taxon>
        <taxon>Paramecium</taxon>
    </lineage>
</organism>
<sequence>MQKILKYPFTNLNKSQPFFTKTKIGLGLGVGFSYILYRQGRERYQQMHFSSMYNQIPDTEALTQEYFGEKNQKQLSLFQRMIQSLRRKIRFMHLLLKFLPLAITLPFSLLFKAYLFPYWLKYLVYTLQSAGPLWIKLGQWASHRGDIFGEEIIKALESLRDDTPPHSLEKTNQQFEQAFKKKIKDVFDEFEEKPIASASIAQVHRAKLNGEYVAIKVRHPDIIDNLVMDIRILYKIANFFSETLKIKQLGMPVTFEEFQKTLVNQTDLRFEGRNLKVFCEKFKNNPHVVFPKPIEEYISADILTETYEDAIPLTQFLKQERTEEHLALANLGLKAFYKMLIYDNFIHADCHAGNIMIRIKDLPVPKTFNEKIQQRLWFLQDSVYEIVDDIIEKGLTKIAEYQTSSQTMDQGNMLKLKQEKKSDERLFHSFLRCQGPTRKDVQIIFLDPGMITILNKSDRASFIKLVMFVTLRKPYECGKLMLQLAQYNQRQIEQKVQDKFMKEMQDLFTNVCKVPLAQMNIGQVLRSMLEILRANGMSIEGHFAALLTNMIVLEGLAKSLDPDLNIVAKAASFIIHIRTIDKTIDEIIQQAL</sequence>
<keyword evidence="1" id="KW-0472">Membrane</keyword>
<evidence type="ECO:0000313" key="3">
    <source>
        <dbReference type="EMBL" id="CAD8133091.1"/>
    </source>
</evidence>
<dbReference type="PANTHER" id="PTHR45890:SF1">
    <property type="entry name" value="AARF DOMAIN CONTAINING KINASE 2"/>
    <property type="match status" value="1"/>
</dbReference>
<accession>A0A8S1RVR5</accession>
<feature type="transmembrane region" description="Helical" evidence="1">
    <location>
        <begin position="94"/>
        <end position="120"/>
    </location>
</feature>
<dbReference type="InterPro" id="IPR004147">
    <property type="entry name" value="ABC1_dom"/>
</dbReference>
<dbReference type="AlphaFoldDB" id="A0A8S1RVR5"/>
<dbReference type="InterPro" id="IPR052402">
    <property type="entry name" value="ADCK_kinase"/>
</dbReference>
<evidence type="ECO:0000313" key="4">
    <source>
        <dbReference type="Proteomes" id="UP000683925"/>
    </source>
</evidence>
<feature type="domain" description="ABC1 atypical kinase-like" evidence="2">
    <location>
        <begin position="159"/>
        <end position="358"/>
    </location>
</feature>
<dbReference type="EMBL" id="CAJJDP010000003">
    <property type="protein sequence ID" value="CAD8133091.1"/>
    <property type="molecule type" value="Genomic_DNA"/>
</dbReference>
<proteinExistence type="predicted"/>
<evidence type="ECO:0000256" key="1">
    <source>
        <dbReference type="SAM" id="Phobius"/>
    </source>
</evidence>
<keyword evidence="4" id="KW-1185">Reference proteome</keyword>
<dbReference type="Pfam" id="PF03109">
    <property type="entry name" value="ABC1"/>
    <property type="match status" value="1"/>
</dbReference>
<protein>
    <recommendedName>
        <fullName evidence="2">ABC1 atypical kinase-like domain-containing protein</fullName>
    </recommendedName>
</protein>
<reference evidence="3" key="1">
    <citation type="submission" date="2021-01" db="EMBL/GenBank/DDBJ databases">
        <authorList>
            <consortium name="Genoscope - CEA"/>
            <person name="William W."/>
        </authorList>
    </citation>
    <scope>NUCLEOTIDE SEQUENCE</scope>
</reference>